<sequence>MSIAKPIFQEAEAKNYEIFQKYAHAKIKAINETIVEENKQIKKLENVIKQIEGFQKKLSADIWVPLGNVAFFPGKLVNTNKYTVMLGADYFVEASAHDACAMIGRRLELLRNRVEQFQGGITNIEKEISFGNDFYNKSKDVVDIIEEYVEDTEETKRQRYLENKPQSVNQEKYLELMEYLDKMEEASDEEIDESEEEYDGEAKNNAALTTQLPQDLDSDDDMSEDETIMNNEIVDDLANYVAAHPKADVIAKYIQTLNGDKQKHVAEVNIGESNTPKPEIVEANIVEVSTKKKLRWNEEKSFEYTDNMDRKADYEKVESPTIELKSILSNKKPSPINHEAVKRMNEENKVHFQPITEEVFSHKFVEKIFIDEKLQVQDTSAVNVAPTKPVSRFKASRMNK</sequence>
<accession>A0AC35THE5</accession>
<name>A0AC35THE5_9BILA</name>
<evidence type="ECO:0000313" key="2">
    <source>
        <dbReference type="WBParaSite" id="RSKR_0000047900.1"/>
    </source>
</evidence>
<dbReference type="WBParaSite" id="RSKR_0000047900.1">
    <property type="protein sequence ID" value="RSKR_0000047900.1"/>
    <property type="gene ID" value="RSKR_0000047900"/>
</dbReference>
<protein>
    <submittedName>
        <fullName evidence="2">Unconventional prefoldin RPB5 interactor</fullName>
    </submittedName>
</protein>
<proteinExistence type="predicted"/>
<evidence type="ECO:0000313" key="1">
    <source>
        <dbReference type="Proteomes" id="UP000095286"/>
    </source>
</evidence>
<organism evidence="1 2">
    <name type="scientific">Rhabditophanes sp. KR3021</name>
    <dbReference type="NCBI Taxonomy" id="114890"/>
    <lineage>
        <taxon>Eukaryota</taxon>
        <taxon>Metazoa</taxon>
        <taxon>Ecdysozoa</taxon>
        <taxon>Nematoda</taxon>
        <taxon>Chromadorea</taxon>
        <taxon>Rhabditida</taxon>
        <taxon>Tylenchina</taxon>
        <taxon>Panagrolaimomorpha</taxon>
        <taxon>Strongyloidoidea</taxon>
        <taxon>Alloionematidae</taxon>
        <taxon>Rhabditophanes</taxon>
    </lineage>
</organism>
<reference evidence="2" key="1">
    <citation type="submission" date="2016-11" db="UniProtKB">
        <authorList>
            <consortium name="WormBaseParasite"/>
        </authorList>
    </citation>
    <scope>IDENTIFICATION</scope>
    <source>
        <strain evidence="2">KR3021</strain>
    </source>
</reference>
<dbReference type="Proteomes" id="UP000095286">
    <property type="component" value="Unplaced"/>
</dbReference>